<accession>A0A1V9YL13</accession>
<evidence type="ECO:0000256" key="1">
    <source>
        <dbReference type="ARBA" id="ARBA00023125"/>
    </source>
</evidence>
<proteinExistence type="predicted"/>
<dbReference type="PROSITE" id="PS51253">
    <property type="entry name" value="HTH_CENPB"/>
    <property type="match status" value="1"/>
</dbReference>
<feature type="domain" description="HTH CENPB-type" evidence="3">
    <location>
        <begin position="100"/>
        <end position="174"/>
    </location>
</feature>
<dbReference type="SUPFAM" id="SSF46689">
    <property type="entry name" value="Homeodomain-like"/>
    <property type="match status" value="1"/>
</dbReference>
<keyword evidence="1" id="KW-0238">DNA-binding</keyword>
<dbReference type="Pfam" id="PF03221">
    <property type="entry name" value="HTH_Tnp_Tc5"/>
    <property type="match status" value="1"/>
</dbReference>
<dbReference type="InterPro" id="IPR050863">
    <property type="entry name" value="CenT-Element_Derived"/>
</dbReference>
<dbReference type="AlphaFoldDB" id="A0A1V9YL13"/>
<comment type="caution">
    <text evidence="4">The sequence shown here is derived from an EMBL/GenBank/DDBJ whole genome shotgun (WGS) entry which is preliminary data.</text>
</comment>
<dbReference type="GO" id="GO:0005634">
    <property type="term" value="C:nucleus"/>
    <property type="evidence" value="ECO:0007669"/>
    <property type="project" value="TreeGrafter"/>
</dbReference>
<name>A0A1V9YL13_ACHHY</name>
<dbReference type="SMART" id="SM00674">
    <property type="entry name" value="CENPB"/>
    <property type="match status" value="1"/>
</dbReference>
<protein>
    <recommendedName>
        <fullName evidence="3">HTH CENPB-type domain-containing protein</fullName>
    </recommendedName>
</protein>
<dbReference type="STRING" id="1202772.A0A1V9YL13"/>
<dbReference type="GO" id="GO:0003677">
    <property type="term" value="F:DNA binding"/>
    <property type="evidence" value="ECO:0007669"/>
    <property type="project" value="UniProtKB-KW"/>
</dbReference>
<dbReference type="EMBL" id="JNBR01001508">
    <property type="protein sequence ID" value="OQR86402.1"/>
    <property type="molecule type" value="Genomic_DNA"/>
</dbReference>
<organism evidence="4 5">
    <name type="scientific">Achlya hypogyna</name>
    <name type="common">Oomycete</name>
    <name type="synonym">Protoachlya hypogyna</name>
    <dbReference type="NCBI Taxonomy" id="1202772"/>
    <lineage>
        <taxon>Eukaryota</taxon>
        <taxon>Sar</taxon>
        <taxon>Stramenopiles</taxon>
        <taxon>Oomycota</taxon>
        <taxon>Saprolegniomycetes</taxon>
        <taxon>Saprolegniales</taxon>
        <taxon>Achlyaceae</taxon>
        <taxon>Achlya</taxon>
    </lineage>
</organism>
<evidence type="ECO:0000259" key="3">
    <source>
        <dbReference type="PROSITE" id="PS51253"/>
    </source>
</evidence>
<evidence type="ECO:0000313" key="5">
    <source>
        <dbReference type="Proteomes" id="UP000243579"/>
    </source>
</evidence>
<dbReference type="Proteomes" id="UP000243579">
    <property type="component" value="Unassembled WGS sequence"/>
</dbReference>
<gene>
    <name evidence="4" type="ORF">ACHHYP_20489</name>
</gene>
<dbReference type="PANTHER" id="PTHR19303:SF57">
    <property type="entry name" value="HTH CENPB-TYPE DOMAIN-CONTAINING PROTEIN"/>
    <property type="match status" value="1"/>
</dbReference>
<dbReference type="InterPro" id="IPR006600">
    <property type="entry name" value="HTH_CenpB_DNA-bd_dom"/>
</dbReference>
<dbReference type="InterPro" id="IPR009057">
    <property type="entry name" value="Homeodomain-like_sf"/>
</dbReference>
<dbReference type="OrthoDB" id="77121at2759"/>
<evidence type="ECO:0000313" key="4">
    <source>
        <dbReference type="EMBL" id="OQR86402.1"/>
    </source>
</evidence>
<dbReference type="Gene3D" id="1.10.10.60">
    <property type="entry name" value="Homeodomain-like"/>
    <property type="match status" value="1"/>
</dbReference>
<keyword evidence="5" id="KW-1185">Reference proteome</keyword>
<evidence type="ECO:0000256" key="2">
    <source>
        <dbReference type="SAM" id="MobiDB-lite"/>
    </source>
</evidence>
<feature type="region of interest" description="Disordered" evidence="2">
    <location>
        <begin position="1"/>
        <end position="24"/>
    </location>
</feature>
<sequence length="335" mass="37795">MSSSLHSSRRAQPGRTPIANRPHVSRQHLRRAFDCSYKLDVVMYLNKTLDINRVRWRFFPTLSDIEWDSKRKLVYAWRSLQESIEATVCSSMRILTKRRRKIGSGTVLTNDTEAIIINWIDALRSDGMPVSAHMLSLRAQEIAQEQQGLTPDKFKASFSWRRSFLKRHRLSLRAVSRSGKHLNVDGIRRVLNADQTAIFFEYLPSKTLAPTGTSRVFVHCGGKAKQRLTAMVLGDTMGRKYPLFLILKTTAKTPQTNASVDDASHGFGAHYRKTVEALEVGSGCEIYGNKAGCWNEGLSLAFLEFHSLAAKTLTKTRCCYFGMTYGHTSQLGCVL</sequence>
<dbReference type="PANTHER" id="PTHR19303">
    <property type="entry name" value="TRANSPOSON"/>
    <property type="match status" value="1"/>
</dbReference>
<reference evidence="4 5" key="1">
    <citation type="journal article" date="2014" name="Genome Biol. Evol.">
        <title>The secreted proteins of Achlya hypogyna and Thraustotheca clavata identify the ancestral oomycete secretome and reveal gene acquisitions by horizontal gene transfer.</title>
        <authorList>
            <person name="Misner I."/>
            <person name="Blouin N."/>
            <person name="Leonard G."/>
            <person name="Richards T.A."/>
            <person name="Lane C.E."/>
        </authorList>
    </citation>
    <scope>NUCLEOTIDE SEQUENCE [LARGE SCALE GENOMIC DNA]</scope>
    <source>
        <strain evidence="4 5">ATCC 48635</strain>
    </source>
</reference>